<evidence type="ECO:0000256" key="10">
    <source>
        <dbReference type="SAM" id="MobiDB-lite"/>
    </source>
</evidence>
<accession>A0ABD1EHJ6</accession>
<dbReference type="Pfam" id="PF00076">
    <property type="entry name" value="RRM_1"/>
    <property type="match status" value="1"/>
</dbReference>
<dbReference type="SMART" id="SM00443">
    <property type="entry name" value="G_patch"/>
    <property type="match status" value="1"/>
</dbReference>
<comment type="caution">
    <text evidence="14">The sequence shown here is derived from an EMBL/GenBank/DDBJ whole genome shotgun (WGS) entry which is preliminary data.</text>
</comment>
<dbReference type="PANTHER" id="PTHR13948">
    <property type="entry name" value="RNA-BINDING PROTEIN"/>
    <property type="match status" value="1"/>
</dbReference>
<evidence type="ECO:0000259" key="13">
    <source>
        <dbReference type="PROSITE" id="PS50199"/>
    </source>
</evidence>
<dbReference type="PROSITE" id="PS50102">
    <property type="entry name" value="RRM"/>
    <property type="match status" value="1"/>
</dbReference>
<dbReference type="InterPro" id="IPR000467">
    <property type="entry name" value="G_patch_dom"/>
</dbReference>
<keyword evidence="3" id="KW-0677">Repeat</keyword>
<dbReference type="Gene3D" id="4.10.1060.10">
    <property type="entry name" value="Zinc finger, RanBP2-type"/>
    <property type="match status" value="1"/>
</dbReference>
<evidence type="ECO:0000259" key="12">
    <source>
        <dbReference type="PROSITE" id="PS50174"/>
    </source>
</evidence>
<dbReference type="PROSITE" id="PS01358">
    <property type="entry name" value="ZF_RANBP2_1"/>
    <property type="match status" value="1"/>
</dbReference>
<dbReference type="EMBL" id="JBDJPC010000008">
    <property type="protein sequence ID" value="KAL1492626.1"/>
    <property type="molecule type" value="Genomic_DNA"/>
</dbReference>
<keyword evidence="6 8" id="KW-0694">RNA-binding</keyword>
<dbReference type="GO" id="GO:0003723">
    <property type="term" value="F:RNA binding"/>
    <property type="evidence" value="ECO:0007669"/>
    <property type="project" value="UniProtKB-UniRule"/>
</dbReference>
<evidence type="ECO:0008006" key="16">
    <source>
        <dbReference type="Google" id="ProtNLM"/>
    </source>
</evidence>
<dbReference type="GO" id="GO:0005634">
    <property type="term" value="C:nucleus"/>
    <property type="evidence" value="ECO:0007669"/>
    <property type="project" value="UniProtKB-SubCell"/>
</dbReference>
<evidence type="ECO:0000256" key="7">
    <source>
        <dbReference type="ARBA" id="ARBA00023242"/>
    </source>
</evidence>
<dbReference type="Gene3D" id="3.30.70.330">
    <property type="match status" value="2"/>
</dbReference>
<dbReference type="Pfam" id="PF17780">
    <property type="entry name" value="OCRE"/>
    <property type="match status" value="1"/>
</dbReference>
<comment type="subcellular location">
    <subcellularLocation>
        <location evidence="1">Nucleus</location>
    </subcellularLocation>
</comment>
<dbReference type="InterPro" id="IPR041591">
    <property type="entry name" value="OCRE"/>
</dbReference>
<feature type="region of interest" description="Disordered" evidence="10">
    <location>
        <begin position="682"/>
        <end position="702"/>
    </location>
</feature>
<keyword evidence="5" id="KW-0862">Zinc</keyword>
<feature type="domain" description="RanBP2-type" evidence="13">
    <location>
        <begin position="263"/>
        <end position="293"/>
    </location>
</feature>
<feature type="domain" description="G-patch" evidence="12">
    <location>
        <begin position="805"/>
        <end position="851"/>
    </location>
</feature>
<keyword evidence="4 9" id="KW-0863">Zinc-finger</keyword>
<dbReference type="PANTHER" id="PTHR13948:SF3">
    <property type="entry name" value="FI21118P1"/>
    <property type="match status" value="1"/>
</dbReference>
<feature type="compositionally biased region" description="Basic and acidic residues" evidence="10">
    <location>
        <begin position="50"/>
        <end position="78"/>
    </location>
</feature>
<keyword evidence="15" id="KW-1185">Reference proteome</keyword>
<sequence>MNRVRHSSLRESMSISPDSYRRVSRSKSRSPIYYKRHNGHNNHGKRSSKHEKPEERSRHSSDYDSDREHRIESSYDKRSRSRSPSYDYRDRDRDRRHHRGRERDRDHHRSRRRSWSNDNRWEREERKTRDKERYRDDERDSDSERSPNAALIGASGSEIIGYKSQPPNNTIMIRGLAQHITENDIRQDIIQGGLMPKDIRLIRKKDTGASRGFAFVEFSTLNEAVRWMEMKQGILMLQDHYRAIMQFSIPKENSPVEKPPIHKASADWFCIKCGAQNFKRRDNCFKCHASRTESEEGGSGSDETCSYTTKTLMLRNLDALTTEDSVMTVLNSVIPDLVKSISAVCIGRDPLTSTSRGICYLGTESTIDALAIFGALIGLKNPLTIDGKTAILSYCKYNMGDTKNAYSQADHMAFPNASIPQNYAMTDVDSLAEYAARRYAKTPEEYLQYMEYYRQYFTQQIRAGNSITLHNENQMDAANAAAAVAHSAIQQMQASKTYYDSTHMQIPTGTDGKRYPIPDVTSYVYDKTTGYQYDPSTGLYYDPNSTYYWNNVIQKYLFWDNEKCSYLLAPTYDNFNTNNGCANGLINTTCEEIKPKSTSKPPSEKQDKVKVAKKIAKDMERWAKTLNQKKETAAIKNAYEANSLNSSASADIGFSVLEKKATVAPLNLHSFKKETIEIPEAPPTKPRIVASYGESESSGDEDEESLLDFTKLICNLCKRQLGSIEALQKHAKMSSLHKQNLEARRKKKSENQPEKIVYRDRAKERRMKYGDPDEPQPSKLKEKYLKALSSDIPAPAASVAEPIGAENVGNRLLQKMGWTEGQGLGKSNQGRTTIIQAEQYGNSVGLGNKTTSYTAGDSYKECVKKMMYARYQELTERENCSN</sequence>
<evidence type="ECO:0000256" key="3">
    <source>
        <dbReference type="ARBA" id="ARBA00022737"/>
    </source>
</evidence>
<dbReference type="GO" id="GO:0008270">
    <property type="term" value="F:zinc ion binding"/>
    <property type="evidence" value="ECO:0007669"/>
    <property type="project" value="UniProtKB-KW"/>
</dbReference>
<dbReference type="CDD" id="cd16167">
    <property type="entry name" value="OCRE_RBM10"/>
    <property type="match status" value="1"/>
</dbReference>
<evidence type="ECO:0000313" key="15">
    <source>
        <dbReference type="Proteomes" id="UP001566132"/>
    </source>
</evidence>
<gene>
    <name evidence="14" type="ORF">ABEB36_010859</name>
</gene>
<dbReference type="SMART" id="SM00547">
    <property type="entry name" value="ZnF_RBZ"/>
    <property type="match status" value="1"/>
</dbReference>
<dbReference type="InterPro" id="IPR001876">
    <property type="entry name" value="Znf_RanBP2"/>
</dbReference>
<dbReference type="PROSITE" id="PS50199">
    <property type="entry name" value="ZF_RANBP2_2"/>
    <property type="match status" value="1"/>
</dbReference>
<feature type="compositionally biased region" description="Basic and acidic residues" evidence="10">
    <location>
        <begin position="119"/>
        <end position="145"/>
    </location>
</feature>
<feature type="region of interest" description="Disordered" evidence="10">
    <location>
        <begin position="1"/>
        <end position="163"/>
    </location>
</feature>
<name>A0ABD1EHJ6_HYPHA</name>
<keyword evidence="2" id="KW-0479">Metal-binding</keyword>
<dbReference type="AlphaFoldDB" id="A0ABD1EHJ6"/>
<feature type="compositionally biased region" description="Basic residues" evidence="10">
    <location>
        <begin position="22"/>
        <end position="49"/>
    </location>
</feature>
<dbReference type="Proteomes" id="UP001566132">
    <property type="component" value="Unassembled WGS sequence"/>
</dbReference>
<evidence type="ECO:0000256" key="5">
    <source>
        <dbReference type="ARBA" id="ARBA00022833"/>
    </source>
</evidence>
<proteinExistence type="predicted"/>
<dbReference type="InterPro" id="IPR012677">
    <property type="entry name" value="Nucleotide-bd_a/b_plait_sf"/>
</dbReference>
<dbReference type="SUPFAM" id="SSF90209">
    <property type="entry name" value="Ran binding protein zinc finger-like"/>
    <property type="match status" value="1"/>
</dbReference>
<dbReference type="InterPro" id="IPR036443">
    <property type="entry name" value="Znf_RanBP2_sf"/>
</dbReference>
<dbReference type="InterPro" id="IPR000504">
    <property type="entry name" value="RRM_dom"/>
</dbReference>
<evidence type="ECO:0000256" key="2">
    <source>
        <dbReference type="ARBA" id="ARBA00022723"/>
    </source>
</evidence>
<evidence type="ECO:0000256" key="4">
    <source>
        <dbReference type="ARBA" id="ARBA00022771"/>
    </source>
</evidence>
<reference evidence="14 15" key="1">
    <citation type="submission" date="2024-05" db="EMBL/GenBank/DDBJ databases">
        <title>Genetic variation in Jamaican populations of the coffee berry borer (Hypothenemus hampei).</title>
        <authorList>
            <person name="Errbii M."/>
            <person name="Myrie A."/>
        </authorList>
    </citation>
    <scope>NUCLEOTIDE SEQUENCE [LARGE SCALE GENOMIC DNA]</scope>
    <source>
        <strain evidence="14">JA-Hopewell-2020-01-JO</strain>
        <tissue evidence="14">Whole body</tissue>
    </source>
</reference>
<evidence type="ECO:0000256" key="1">
    <source>
        <dbReference type="ARBA" id="ARBA00004123"/>
    </source>
</evidence>
<dbReference type="SMART" id="SM00360">
    <property type="entry name" value="RRM"/>
    <property type="match status" value="1"/>
</dbReference>
<feature type="compositionally biased region" description="Basic and acidic residues" evidence="10">
    <location>
        <begin position="739"/>
        <end position="771"/>
    </location>
</feature>
<keyword evidence="7" id="KW-0539">Nucleus</keyword>
<organism evidence="14 15">
    <name type="scientific">Hypothenemus hampei</name>
    <name type="common">Coffee berry borer</name>
    <dbReference type="NCBI Taxonomy" id="57062"/>
    <lineage>
        <taxon>Eukaryota</taxon>
        <taxon>Metazoa</taxon>
        <taxon>Ecdysozoa</taxon>
        <taxon>Arthropoda</taxon>
        <taxon>Hexapoda</taxon>
        <taxon>Insecta</taxon>
        <taxon>Pterygota</taxon>
        <taxon>Neoptera</taxon>
        <taxon>Endopterygota</taxon>
        <taxon>Coleoptera</taxon>
        <taxon>Polyphaga</taxon>
        <taxon>Cucujiformia</taxon>
        <taxon>Curculionidae</taxon>
        <taxon>Scolytinae</taxon>
        <taxon>Hypothenemus</taxon>
    </lineage>
</organism>
<evidence type="ECO:0000256" key="9">
    <source>
        <dbReference type="PROSITE-ProRule" id="PRU00322"/>
    </source>
</evidence>
<dbReference type="SUPFAM" id="SSF54928">
    <property type="entry name" value="RNA-binding domain, RBD"/>
    <property type="match status" value="1"/>
</dbReference>
<dbReference type="InterPro" id="IPR035979">
    <property type="entry name" value="RBD_domain_sf"/>
</dbReference>
<evidence type="ECO:0000256" key="6">
    <source>
        <dbReference type="ARBA" id="ARBA00022884"/>
    </source>
</evidence>
<evidence type="ECO:0000313" key="14">
    <source>
        <dbReference type="EMBL" id="KAL1492626.1"/>
    </source>
</evidence>
<evidence type="ECO:0000256" key="8">
    <source>
        <dbReference type="PROSITE-ProRule" id="PRU00176"/>
    </source>
</evidence>
<dbReference type="PROSITE" id="PS50174">
    <property type="entry name" value="G_PATCH"/>
    <property type="match status" value="1"/>
</dbReference>
<feature type="domain" description="RRM" evidence="11">
    <location>
        <begin position="169"/>
        <end position="250"/>
    </location>
</feature>
<protein>
    <recommendedName>
        <fullName evidence="16">RNA-binding protein 5</fullName>
    </recommendedName>
</protein>
<feature type="region of interest" description="Disordered" evidence="10">
    <location>
        <begin position="731"/>
        <end position="778"/>
    </location>
</feature>
<dbReference type="Pfam" id="PF01585">
    <property type="entry name" value="G-patch"/>
    <property type="match status" value="1"/>
</dbReference>
<dbReference type="InterPro" id="IPR035618">
    <property type="entry name" value="RBM10_OCRE"/>
</dbReference>
<evidence type="ECO:0000259" key="11">
    <source>
        <dbReference type="PROSITE" id="PS50102"/>
    </source>
</evidence>